<dbReference type="GO" id="GO:0005764">
    <property type="term" value="C:lysosome"/>
    <property type="evidence" value="ECO:0007669"/>
    <property type="project" value="TreeGrafter"/>
</dbReference>
<dbReference type="GO" id="GO:0005576">
    <property type="term" value="C:extracellular region"/>
    <property type="evidence" value="ECO:0007669"/>
    <property type="project" value="InterPro"/>
</dbReference>
<dbReference type="OrthoDB" id="10001248at2759"/>
<dbReference type="EMBL" id="UYJE01004351">
    <property type="protein sequence ID" value="VDI27384.1"/>
    <property type="molecule type" value="Genomic_DNA"/>
</dbReference>
<dbReference type="Proteomes" id="UP000596742">
    <property type="component" value="Unassembled WGS sequence"/>
</dbReference>
<sequence length="125" mass="13980">MYLFILQLAQRYGRAIMVKEMTRLMCLNASSKVWSSYHGLGDDTLKVDTYFFTFDAGQFTMTMTTKGCAPVSEGFQTKDGVFNIGVMGLTSGITDPSVFELPSPCKEGSMRKREVHEQQSPFVPI</sequence>
<dbReference type="InterPro" id="IPR001299">
    <property type="entry name" value="Ependymin"/>
</dbReference>
<gene>
    <name evidence="1" type="ORF">MGAL_10B057584</name>
</gene>
<dbReference type="Pfam" id="PF00811">
    <property type="entry name" value="Ependymin"/>
    <property type="match status" value="1"/>
</dbReference>
<reference evidence="1" key="1">
    <citation type="submission" date="2018-11" db="EMBL/GenBank/DDBJ databases">
        <authorList>
            <person name="Alioto T."/>
            <person name="Alioto T."/>
        </authorList>
    </citation>
    <scope>NUCLEOTIDE SEQUENCE</scope>
</reference>
<dbReference type="GO" id="GO:0007160">
    <property type="term" value="P:cell-matrix adhesion"/>
    <property type="evidence" value="ECO:0007669"/>
    <property type="project" value="InterPro"/>
</dbReference>
<dbReference type="AlphaFoldDB" id="A0A8B6E0Q0"/>
<name>A0A8B6E0Q0_MYTGA</name>
<dbReference type="PANTHER" id="PTHR10697">
    <property type="entry name" value="MAMMALIAN EPENDYMIN-RELATED PROTEIN 1"/>
    <property type="match status" value="1"/>
</dbReference>
<evidence type="ECO:0000313" key="2">
    <source>
        <dbReference type="Proteomes" id="UP000596742"/>
    </source>
</evidence>
<evidence type="ECO:0000313" key="1">
    <source>
        <dbReference type="EMBL" id="VDI27384.1"/>
    </source>
</evidence>
<organism evidence="1 2">
    <name type="scientific">Mytilus galloprovincialis</name>
    <name type="common">Mediterranean mussel</name>
    <dbReference type="NCBI Taxonomy" id="29158"/>
    <lineage>
        <taxon>Eukaryota</taxon>
        <taxon>Metazoa</taxon>
        <taxon>Spiralia</taxon>
        <taxon>Lophotrochozoa</taxon>
        <taxon>Mollusca</taxon>
        <taxon>Bivalvia</taxon>
        <taxon>Autobranchia</taxon>
        <taxon>Pteriomorphia</taxon>
        <taxon>Mytilida</taxon>
        <taxon>Mytiloidea</taxon>
        <taxon>Mytilidae</taxon>
        <taxon>Mytilinae</taxon>
        <taxon>Mytilus</taxon>
    </lineage>
</organism>
<accession>A0A8B6E0Q0</accession>
<comment type="caution">
    <text evidence="1">The sequence shown here is derived from an EMBL/GenBank/DDBJ whole genome shotgun (WGS) entry which is preliminary data.</text>
</comment>
<dbReference type="PANTHER" id="PTHR10697:SF13">
    <property type="entry name" value="RICIN B LECTIN DOMAIN-CONTAINING PROTEIN"/>
    <property type="match status" value="1"/>
</dbReference>
<proteinExistence type="predicted"/>
<keyword evidence="2" id="KW-1185">Reference proteome</keyword>
<dbReference type="GO" id="GO:0005509">
    <property type="term" value="F:calcium ion binding"/>
    <property type="evidence" value="ECO:0007669"/>
    <property type="project" value="InterPro"/>
</dbReference>
<protein>
    <submittedName>
        <fullName evidence="1">Uncharacterized protein</fullName>
    </submittedName>
</protein>